<dbReference type="InterPro" id="IPR006059">
    <property type="entry name" value="SBP"/>
</dbReference>
<accession>A0A372LP50</accession>
<comment type="caution">
    <text evidence="5">The sequence shown here is derived from an EMBL/GenBank/DDBJ whole genome shotgun (WGS) entry which is preliminary data.</text>
</comment>
<keyword evidence="2" id="KW-0813">Transport</keyword>
<feature type="chain" id="PRO_5038665263" evidence="4">
    <location>
        <begin position="22"/>
        <end position="432"/>
    </location>
</feature>
<evidence type="ECO:0000313" key="6">
    <source>
        <dbReference type="Proteomes" id="UP000264541"/>
    </source>
</evidence>
<dbReference type="AlphaFoldDB" id="A0A372LP50"/>
<dbReference type="SUPFAM" id="SSF53850">
    <property type="entry name" value="Periplasmic binding protein-like II"/>
    <property type="match status" value="1"/>
</dbReference>
<dbReference type="Gene3D" id="3.40.190.10">
    <property type="entry name" value="Periplasmic binding protein-like II"/>
    <property type="match status" value="2"/>
</dbReference>
<gene>
    <name evidence="5" type="ORF">D0469_10570</name>
</gene>
<dbReference type="PANTHER" id="PTHR43649:SF12">
    <property type="entry name" value="DIACETYLCHITOBIOSE BINDING PROTEIN DASA"/>
    <property type="match status" value="1"/>
</dbReference>
<dbReference type="GO" id="GO:0055085">
    <property type="term" value="P:transmembrane transport"/>
    <property type="evidence" value="ECO:0007669"/>
    <property type="project" value="InterPro"/>
</dbReference>
<evidence type="ECO:0000313" key="5">
    <source>
        <dbReference type="EMBL" id="RFU68925.1"/>
    </source>
</evidence>
<evidence type="ECO:0000256" key="3">
    <source>
        <dbReference type="ARBA" id="ARBA00022729"/>
    </source>
</evidence>
<dbReference type="Pfam" id="PF01547">
    <property type="entry name" value="SBP_bac_1"/>
    <property type="match status" value="1"/>
</dbReference>
<dbReference type="PROSITE" id="PS51257">
    <property type="entry name" value="PROKAR_LIPOPROTEIN"/>
    <property type="match status" value="1"/>
</dbReference>
<dbReference type="Proteomes" id="UP000264541">
    <property type="component" value="Unassembled WGS sequence"/>
</dbReference>
<evidence type="ECO:0000256" key="4">
    <source>
        <dbReference type="SAM" id="SignalP"/>
    </source>
</evidence>
<comment type="similarity">
    <text evidence="1">Belongs to the bacterial solute-binding protein 1 family.</text>
</comment>
<dbReference type="OrthoDB" id="9795467at2"/>
<dbReference type="InterPro" id="IPR006061">
    <property type="entry name" value="SBP_1_CS"/>
</dbReference>
<dbReference type="EMBL" id="QVTE01000030">
    <property type="protein sequence ID" value="RFU68925.1"/>
    <property type="molecule type" value="Genomic_DNA"/>
</dbReference>
<dbReference type="RefSeq" id="WP_117326715.1">
    <property type="nucleotide sequence ID" value="NZ_QVTE01000030.1"/>
</dbReference>
<proteinExistence type="inferred from homology"/>
<sequence length="432" mass="48316">MKRNVKLSFILLLAFSLLLSACSGGGKKEANATTKDGKVIIDFWSFWGSETRRPVIEKIVDDFNKSQDEIEVKHTFVPWGDIWTKNLAAVAAGNPADVIVNDLASVAHRADNQQAEDLSKLISKDLQSNLYPHLWEPVLYKDKPYAVPFTSDTRVLFYNKEAFKEAGLDPEKPPTTWAELEEYAKKLDVKKGKKYDRIGFYPLWGSFGAGSWMSNADGGKGFIEDGKLAVNTPKKAEALEWVQGWNKRIGDKNVQAFEAEFSSGQTNPFVTEKVAMWIDIAGFYTQIRDSGKEMEIGVAPIPEQETGSGHWNEGGGFALEIPKGSKHPKEAAKFIEYMASEQAQKYWALKNYDNVANVKAAESAATEMKDIEKTVYDQALANLKDTKLHTVPLEYPDYKTRLDPQLEAAIIGKMSAKEALEKAEKDIEELKK</sequence>
<keyword evidence="3 4" id="KW-0732">Signal</keyword>
<keyword evidence="6" id="KW-1185">Reference proteome</keyword>
<dbReference type="PROSITE" id="PS01037">
    <property type="entry name" value="SBP_BACTERIAL_1"/>
    <property type="match status" value="1"/>
</dbReference>
<dbReference type="CDD" id="cd14748">
    <property type="entry name" value="PBP2_UgpB"/>
    <property type="match status" value="1"/>
</dbReference>
<evidence type="ECO:0000256" key="2">
    <source>
        <dbReference type="ARBA" id="ARBA00022448"/>
    </source>
</evidence>
<protein>
    <submittedName>
        <fullName evidence="5">ABC transporter substrate-binding protein</fullName>
    </submittedName>
</protein>
<reference evidence="5 6" key="1">
    <citation type="submission" date="2018-08" db="EMBL/GenBank/DDBJ databases">
        <title>Bacillus chawlae sp. nov., Bacillus glennii sp. nov., and Bacillus saganii sp. nov. Isolated from the Vehicle Assembly Building at Kennedy Space Center where the Viking Spacecraft were Assembled.</title>
        <authorList>
            <person name="Seuylemezian A."/>
            <person name="Vaishampayan P."/>
        </authorList>
    </citation>
    <scope>NUCLEOTIDE SEQUENCE [LARGE SCALE GENOMIC DNA]</scope>
    <source>
        <strain evidence="5 6">V47-23a</strain>
    </source>
</reference>
<organism evidence="5 6">
    <name type="scientific">Peribacillus saganii</name>
    <dbReference type="NCBI Taxonomy" id="2303992"/>
    <lineage>
        <taxon>Bacteria</taxon>
        <taxon>Bacillati</taxon>
        <taxon>Bacillota</taxon>
        <taxon>Bacilli</taxon>
        <taxon>Bacillales</taxon>
        <taxon>Bacillaceae</taxon>
        <taxon>Peribacillus</taxon>
    </lineage>
</organism>
<evidence type="ECO:0000256" key="1">
    <source>
        <dbReference type="ARBA" id="ARBA00008520"/>
    </source>
</evidence>
<dbReference type="InterPro" id="IPR050490">
    <property type="entry name" value="Bact_solute-bd_prot1"/>
</dbReference>
<feature type="signal peptide" evidence="4">
    <location>
        <begin position="1"/>
        <end position="21"/>
    </location>
</feature>
<dbReference type="PANTHER" id="PTHR43649">
    <property type="entry name" value="ARABINOSE-BINDING PROTEIN-RELATED"/>
    <property type="match status" value="1"/>
</dbReference>
<name>A0A372LP50_9BACI</name>